<keyword evidence="3 4" id="KW-0804">Transcription</keyword>
<dbReference type="InterPro" id="IPR036388">
    <property type="entry name" value="WH-like_DNA-bd_sf"/>
</dbReference>
<name>A0A7W6H0Z6_9RHOB</name>
<evidence type="ECO:0000256" key="2">
    <source>
        <dbReference type="ARBA" id="ARBA00023125"/>
    </source>
</evidence>
<evidence type="ECO:0000256" key="4">
    <source>
        <dbReference type="PIRNR" id="PIRNR006707"/>
    </source>
</evidence>
<evidence type="ECO:0000259" key="5">
    <source>
        <dbReference type="Pfam" id="PF12802"/>
    </source>
</evidence>
<gene>
    <name evidence="6" type="ORF">GGR95_000812</name>
</gene>
<dbReference type="InterPro" id="IPR052362">
    <property type="entry name" value="HTH-GbsR_regulator"/>
</dbReference>
<dbReference type="GO" id="GO:0003700">
    <property type="term" value="F:DNA-binding transcription factor activity"/>
    <property type="evidence" value="ECO:0007669"/>
    <property type="project" value="InterPro"/>
</dbReference>
<dbReference type="InterPro" id="IPR036390">
    <property type="entry name" value="WH_DNA-bd_sf"/>
</dbReference>
<dbReference type="InterPro" id="IPR026282">
    <property type="entry name" value="MJ1563"/>
</dbReference>
<feature type="domain" description="HTH marR-type" evidence="5">
    <location>
        <begin position="27"/>
        <end position="80"/>
    </location>
</feature>
<keyword evidence="1 4" id="KW-0805">Transcription regulation</keyword>
<comment type="similarity">
    <text evidence="4">Belongs to the GbsR family.</text>
</comment>
<dbReference type="Pfam" id="PF12802">
    <property type="entry name" value="MarR_2"/>
    <property type="match status" value="1"/>
</dbReference>
<dbReference type="InterPro" id="IPR011991">
    <property type="entry name" value="ArsR-like_HTH"/>
</dbReference>
<dbReference type="PIRSF" id="PIRSF006707">
    <property type="entry name" value="MJ1563"/>
    <property type="match status" value="1"/>
</dbReference>
<dbReference type="RefSeq" id="WP_246423278.1">
    <property type="nucleotide sequence ID" value="NZ_JACIEI010000002.1"/>
</dbReference>
<evidence type="ECO:0000256" key="1">
    <source>
        <dbReference type="ARBA" id="ARBA00023015"/>
    </source>
</evidence>
<reference evidence="6 7" key="1">
    <citation type="submission" date="2020-08" db="EMBL/GenBank/DDBJ databases">
        <title>Genomic Encyclopedia of Type Strains, Phase IV (KMG-IV): sequencing the most valuable type-strain genomes for metagenomic binning, comparative biology and taxonomic classification.</title>
        <authorList>
            <person name="Goeker M."/>
        </authorList>
    </citation>
    <scope>NUCLEOTIDE SEQUENCE [LARGE SCALE GENOMIC DNA]</scope>
    <source>
        <strain evidence="6 7">DSM 102234</strain>
    </source>
</reference>
<evidence type="ECO:0000313" key="7">
    <source>
        <dbReference type="Proteomes" id="UP000530268"/>
    </source>
</evidence>
<dbReference type="GO" id="GO:0003677">
    <property type="term" value="F:DNA binding"/>
    <property type="evidence" value="ECO:0007669"/>
    <property type="project" value="UniProtKB-UniRule"/>
</dbReference>
<proteinExistence type="inferred from homology"/>
<dbReference type="PANTHER" id="PTHR38465">
    <property type="entry name" value="HTH-TYPE TRANSCRIPTIONAL REGULATOR MJ1563-RELATED"/>
    <property type="match status" value="1"/>
</dbReference>
<dbReference type="Gene3D" id="1.10.10.10">
    <property type="entry name" value="Winged helix-like DNA-binding domain superfamily/Winged helix DNA-binding domain"/>
    <property type="match status" value="1"/>
</dbReference>
<dbReference type="CDD" id="cd00090">
    <property type="entry name" value="HTH_ARSR"/>
    <property type="match status" value="1"/>
</dbReference>
<accession>A0A7W6H0Z6</accession>
<keyword evidence="2 4" id="KW-0238">DNA-binding</keyword>
<comment type="caution">
    <text evidence="6">The sequence shown here is derived from an EMBL/GenBank/DDBJ whole genome shotgun (WGS) entry which is preliminary data.</text>
</comment>
<organism evidence="6 7">
    <name type="scientific">Sulfitobacter undariae</name>
    <dbReference type="NCBI Taxonomy" id="1563671"/>
    <lineage>
        <taxon>Bacteria</taxon>
        <taxon>Pseudomonadati</taxon>
        <taxon>Pseudomonadota</taxon>
        <taxon>Alphaproteobacteria</taxon>
        <taxon>Rhodobacterales</taxon>
        <taxon>Roseobacteraceae</taxon>
        <taxon>Sulfitobacter</taxon>
    </lineage>
</organism>
<evidence type="ECO:0000256" key="3">
    <source>
        <dbReference type="ARBA" id="ARBA00023163"/>
    </source>
</evidence>
<sequence length="177" mass="20099">MHLTPAMQNFILHWGDMGAKWGTNRSVAQIHALLHISPDPLNADEICELLNLARSNVSNGLKELQSLGMVKSQRQLGDRRDHFTSVRDMFELTTTVIESRREREFAPTLRALEEVQREAEEDATPPAVKARIKETLDTMQMFDSWYTDVSRLPRSVQMAAIRLGARVARFLPKGKDG</sequence>
<evidence type="ECO:0000313" key="6">
    <source>
        <dbReference type="EMBL" id="MBB3993184.1"/>
    </source>
</evidence>
<dbReference type="InterPro" id="IPR000835">
    <property type="entry name" value="HTH_MarR-typ"/>
</dbReference>
<dbReference type="PANTHER" id="PTHR38465:SF1">
    <property type="entry name" value="HTH-TYPE TRANSCRIPTIONAL REGULATOR MJ1563-RELATED"/>
    <property type="match status" value="1"/>
</dbReference>
<protein>
    <recommendedName>
        <fullName evidence="4">HTH-type transcriptional regulator</fullName>
    </recommendedName>
</protein>
<dbReference type="EMBL" id="JACIEI010000002">
    <property type="protein sequence ID" value="MBB3993184.1"/>
    <property type="molecule type" value="Genomic_DNA"/>
</dbReference>
<dbReference type="AlphaFoldDB" id="A0A7W6H0Z6"/>
<dbReference type="Proteomes" id="UP000530268">
    <property type="component" value="Unassembled WGS sequence"/>
</dbReference>
<keyword evidence="7" id="KW-1185">Reference proteome</keyword>
<dbReference type="SUPFAM" id="SSF46785">
    <property type="entry name" value="Winged helix' DNA-binding domain"/>
    <property type="match status" value="1"/>
</dbReference>